<name>A0A8S3T3N0_MYTED</name>
<feature type="region of interest" description="Disordered" evidence="6">
    <location>
        <begin position="308"/>
        <end position="336"/>
    </location>
</feature>
<feature type="region of interest" description="Disordered" evidence="6">
    <location>
        <begin position="1"/>
        <end position="21"/>
    </location>
</feature>
<evidence type="ECO:0000256" key="4">
    <source>
        <dbReference type="ARBA" id="ARBA00022833"/>
    </source>
</evidence>
<dbReference type="GO" id="GO:0008270">
    <property type="term" value="F:zinc ion binding"/>
    <property type="evidence" value="ECO:0007669"/>
    <property type="project" value="UniProtKB-KW"/>
</dbReference>
<feature type="compositionally biased region" description="Basic and acidic residues" evidence="6">
    <location>
        <begin position="456"/>
        <end position="465"/>
    </location>
</feature>
<evidence type="ECO:0000259" key="7">
    <source>
        <dbReference type="PROSITE" id="PS50157"/>
    </source>
</evidence>
<evidence type="ECO:0000256" key="3">
    <source>
        <dbReference type="ARBA" id="ARBA00022771"/>
    </source>
</evidence>
<feature type="compositionally biased region" description="Basic and acidic residues" evidence="6">
    <location>
        <begin position="905"/>
        <end position="934"/>
    </location>
</feature>
<comment type="caution">
    <text evidence="8">The sequence shown here is derived from an EMBL/GenBank/DDBJ whole genome shotgun (WGS) entry which is preliminary data.</text>
</comment>
<dbReference type="PANTHER" id="PTHR24403">
    <property type="entry name" value="ZINC FINGER PROTEIN"/>
    <property type="match status" value="1"/>
</dbReference>
<dbReference type="SUPFAM" id="SSF57667">
    <property type="entry name" value="beta-beta-alpha zinc fingers"/>
    <property type="match status" value="1"/>
</dbReference>
<evidence type="ECO:0000256" key="6">
    <source>
        <dbReference type="SAM" id="MobiDB-lite"/>
    </source>
</evidence>
<dbReference type="SMART" id="SM00355">
    <property type="entry name" value="ZnF_C2H2"/>
    <property type="match status" value="7"/>
</dbReference>
<dbReference type="InterPro" id="IPR013087">
    <property type="entry name" value="Znf_C2H2_type"/>
</dbReference>
<dbReference type="Proteomes" id="UP000683360">
    <property type="component" value="Unassembled WGS sequence"/>
</dbReference>
<feature type="compositionally biased region" description="Polar residues" evidence="6">
    <location>
        <begin position="1000"/>
        <end position="1011"/>
    </location>
</feature>
<feature type="region of interest" description="Disordered" evidence="6">
    <location>
        <begin position="866"/>
        <end position="934"/>
    </location>
</feature>
<dbReference type="EMBL" id="CAJPWZ010001986">
    <property type="protein sequence ID" value="CAG2228034.1"/>
    <property type="molecule type" value="Genomic_DNA"/>
</dbReference>
<sequence>MENTQNIGLTPVTNPSPGQVTNYNAKPYHMQPVQTSGGRDLASDLVWQRDPDCSRDPNVGNHGNPMMVSQGVHVPVNQTQMMPINQPHGVHQMQGVPMSQPQSVPVNQSPSGYPVSNVNNTLPHNPAGYQYQGQTTTVPNASGDHAHVGMGQPFQMPQGNVYPGMRPQGLGNYLPVTSHQQLMMDTDGNRIQQNTMMQQNMAMTGYQMPPQNMVPVQYNQNFVQGGNMNGNTQYMNMRPPTTTVQHQQQHQPQHQHQQANYNHPRLVPYNQQLMNAPRTQYNNPRPPVVQTPTLNIMAANQIAQKPTNLNLPSSTQVSSPDTGYPTVQSPTVASPGTESVKSPTYVFMCNKCNYVTPHRSSFKTHYSSHIQYKPYQCAYCDHATIMKQPMQKHVKMKHAIEDSEGFSYESDSKKENIIEFFSNQCRSTMNLEEAKKYLDKYESGEKLKSGPAKRKLSMEEREKDSSKRKKSWPEAGDESYQSEASLGQSKSPISPRKLTHWKQGVTFEHNNQDTKTKVGRGRSIKSFTSFAKQKKFITSGVMKCPFCEFKSGSQKGLKRHCNWRHLEKRYRCNNCDFSTFFLEEMEGHIQRDHCESYQLHSNETRKSPEKTVGRPRKNLSSAEETTPKTVTIDRFAEDNADDSGNDDMQLNCPHCNFSSNPFALKRHLFFYHKECDWKCKICGFISGSKKELVRHSNKAHPNTQPNIVQTFADISSLLPDNASEQEKGTPPDKDIDENEKVVGKHKLIDRDYIKTNKKRMVLGKKRVSKIMNDTSGEDRLQIMKIISERKKQKRGRKREETKNDQNSYVVRPKKLKIARIGFSCVYCTYAAPLRHQLRLHCYEKHTKHPACLMEFINSTMALEEQEDYARDKTEEKKSPEKTGSTLEINAEKHVSEDMVVNSSSEKQEKDIQDFEEKSVEEGEQDSSEKLEGKKIQSIEAADTVKEKKNKLEESVIEISSADETELDITIEDSDCEKKTEGETTKDLKDKSKNEIENLPENPNTGTDNSISKLDEDQNKEVLTCMENILANIGNADNSTTENGANDYILQTDKFNGHKFSNPFSTLIVQLNSTQLLVKDAFEGTLDDVDIYLEKYGVRTLNMDSLTPRQFSLFMKKFGSNLQQIAA</sequence>
<evidence type="ECO:0000313" key="8">
    <source>
        <dbReference type="EMBL" id="CAG2228034.1"/>
    </source>
</evidence>
<feature type="compositionally biased region" description="Basic and acidic residues" evidence="6">
    <location>
        <begin position="602"/>
        <end position="612"/>
    </location>
</feature>
<feature type="compositionally biased region" description="Polar residues" evidence="6">
    <location>
        <begin position="618"/>
        <end position="629"/>
    </location>
</feature>
<feature type="domain" description="C2H2-type" evidence="7">
    <location>
        <begin position="677"/>
        <end position="705"/>
    </location>
</feature>
<accession>A0A8S3T3N0</accession>
<feature type="region of interest" description="Disordered" evidence="6">
    <location>
        <begin position="448"/>
        <end position="495"/>
    </location>
</feature>
<feature type="region of interest" description="Disordered" evidence="6">
    <location>
        <begin position="967"/>
        <end position="1011"/>
    </location>
</feature>
<protein>
    <recommendedName>
        <fullName evidence="7">C2H2-type domain-containing protein</fullName>
    </recommendedName>
</protein>
<dbReference type="Gene3D" id="3.30.160.60">
    <property type="entry name" value="Classic Zinc Finger"/>
    <property type="match status" value="3"/>
</dbReference>
<keyword evidence="2" id="KW-0677">Repeat</keyword>
<dbReference type="PROSITE" id="PS50157">
    <property type="entry name" value="ZINC_FINGER_C2H2_2"/>
    <property type="match status" value="2"/>
</dbReference>
<dbReference type="AlphaFoldDB" id="A0A8S3T3N0"/>
<proteinExistence type="predicted"/>
<feature type="compositionally biased region" description="Basic and acidic residues" evidence="6">
    <location>
        <begin position="867"/>
        <end position="880"/>
    </location>
</feature>
<dbReference type="InterPro" id="IPR050688">
    <property type="entry name" value="Zinc_finger/UBP_domain"/>
</dbReference>
<dbReference type="OrthoDB" id="6081360at2759"/>
<organism evidence="8 9">
    <name type="scientific">Mytilus edulis</name>
    <name type="common">Blue mussel</name>
    <dbReference type="NCBI Taxonomy" id="6550"/>
    <lineage>
        <taxon>Eukaryota</taxon>
        <taxon>Metazoa</taxon>
        <taxon>Spiralia</taxon>
        <taxon>Lophotrochozoa</taxon>
        <taxon>Mollusca</taxon>
        <taxon>Bivalvia</taxon>
        <taxon>Autobranchia</taxon>
        <taxon>Pteriomorphia</taxon>
        <taxon>Mytilida</taxon>
        <taxon>Mytiloidea</taxon>
        <taxon>Mytilidae</taxon>
        <taxon>Mytilinae</taxon>
        <taxon>Mytilus</taxon>
    </lineage>
</organism>
<evidence type="ECO:0000256" key="1">
    <source>
        <dbReference type="ARBA" id="ARBA00022723"/>
    </source>
</evidence>
<evidence type="ECO:0000256" key="5">
    <source>
        <dbReference type="PROSITE-ProRule" id="PRU00042"/>
    </source>
</evidence>
<gene>
    <name evidence="8" type="ORF">MEDL_41019</name>
</gene>
<dbReference type="InterPro" id="IPR036236">
    <property type="entry name" value="Znf_C2H2_sf"/>
</dbReference>
<evidence type="ECO:0000256" key="2">
    <source>
        <dbReference type="ARBA" id="ARBA00022737"/>
    </source>
</evidence>
<dbReference type="PANTHER" id="PTHR24403:SF105">
    <property type="entry name" value="ZINC FINGER PROTEIN 2-LIKE ISOFORM X1"/>
    <property type="match status" value="1"/>
</dbReference>
<keyword evidence="9" id="KW-1185">Reference proteome</keyword>
<keyword evidence="4" id="KW-0862">Zinc</keyword>
<evidence type="ECO:0000313" key="9">
    <source>
        <dbReference type="Proteomes" id="UP000683360"/>
    </source>
</evidence>
<feature type="compositionally biased region" description="Basic and acidic residues" evidence="6">
    <location>
        <begin position="975"/>
        <end position="995"/>
    </location>
</feature>
<feature type="region of interest" description="Disordered" evidence="6">
    <location>
        <begin position="600"/>
        <end position="642"/>
    </location>
</feature>
<feature type="domain" description="C2H2-type" evidence="7">
    <location>
        <begin position="347"/>
        <end position="374"/>
    </location>
</feature>
<dbReference type="GO" id="GO:0045944">
    <property type="term" value="P:positive regulation of transcription by RNA polymerase II"/>
    <property type="evidence" value="ECO:0007669"/>
    <property type="project" value="TreeGrafter"/>
</dbReference>
<keyword evidence="3 5" id="KW-0863">Zinc-finger</keyword>
<keyword evidence="1" id="KW-0479">Metal-binding</keyword>
<reference evidence="8" key="1">
    <citation type="submission" date="2021-03" db="EMBL/GenBank/DDBJ databases">
        <authorList>
            <person name="Bekaert M."/>
        </authorList>
    </citation>
    <scope>NUCLEOTIDE SEQUENCE</scope>
</reference>
<dbReference type="GO" id="GO:0005634">
    <property type="term" value="C:nucleus"/>
    <property type="evidence" value="ECO:0007669"/>
    <property type="project" value="TreeGrafter"/>
</dbReference>
<feature type="compositionally biased region" description="Polar residues" evidence="6">
    <location>
        <begin position="479"/>
        <end position="492"/>
    </location>
</feature>